<evidence type="ECO:0000259" key="5">
    <source>
        <dbReference type="PROSITE" id="PS50977"/>
    </source>
</evidence>
<dbReference type="InterPro" id="IPR036271">
    <property type="entry name" value="Tet_transcr_reg_TetR-rel_C_sf"/>
</dbReference>
<dbReference type="Gene3D" id="1.10.10.60">
    <property type="entry name" value="Homeodomain-like"/>
    <property type="match status" value="1"/>
</dbReference>
<keyword evidence="1" id="KW-0805">Transcription regulation</keyword>
<evidence type="ECO:0000256" key="3">
    <source>
        <dbReference type="ARBA" id="ARBA00023163"/>
    </source>
</evidence>
<dbReference type="SUPFAM" id="SSF48498">
    <property type="entry name" value="Tetracyclin repressor-like, C-terminal domain"/>
    <property type="match status" value="1"/>
</dbReference>
<dbReference type="SUPFAM" id="SSF46689">
    <property type="entry name" value="Homeodomain-like"/>
    <property type="match status" value="1"/>
</dbReference>
<dbReference type="OrthoDB" id="9795242at2"/>
<feature type="DNA-binding region" description="H-T-H motif" evidence="4">
    <location>
        <begin position="32"/>
        <end position="51"/>
    </location>
</feature>
<dbReference type="EMBL" id="SNYR01000003">
    <property type="protein sequence ID" value="TDQ61985.1"/>
    <property type="molecule type" value="Genomic_DNA"/>
</dbReference>
<dbReference type="PROSITE" id="PS01081">
    <property type="entry name" value="HTH_TETR_1"/>
    <property type="match status" value="1"/>
</dbReference>
<name>A0A4R6VFW7_9HYPH</name>
<keyword evidence="7" id="KW-1185">Reference proteome</keyword>
<evidence type="ECO:0000256" key="1">
    <source>
        <dbReference type="ARBA" id="ARBA00023015"/>
    </source>
</evidence>
<accession>A0A4R6VFW7</accession>
<dbReference type="InterPro" id="IPR023772">
    <property type="entry name" value="DNA-bd_HTH_TetR-type_CS"/>
</dbReference>
<organism evidence="6 7">
    <name type="scientific">Maritalea mobilis</name>
    <dbReference type="NCBI Taxonomy" id="483324"/>
    <lineage>
        <taxon>Bacteria</taxon>
        <taxon>Pseudomonadati</taxon>
        <taxon>Pseudomonadota</taxon>
        <taxon>Alphaproteobacteria</taxon>
        <taxon>Hyphomicrobiales</taxon>
        <taxon>Devosiaceae</taxon>
        <taxon>Maritalea</taxon>
    </lineage>
</organism>
<dbReference type="InterPro" id="IPR001647">
    <property type="entry name" value="HTH_TetR"/>
</dbReference>
<protein>
    <submittedName>
        <fullName evidence="6">TetR family transcriptional regulator</fullName>
    </submittedName>
</protein>
<keyword evidence="2 4" id="KW-0238">DNA-binding</keyword>
<evidence type="ECO:0000313" key="6">
    <source>
        <dbReference type="EMBL" id="TDQ61985.1"/>
    </source>
</evidence>
<feature type="domain" description="HTH tetR-type" evidence="5">
    <location>
        <begin position="9"/>
        <end position="69"/>
    </location>
</feature>
<evidence type="ECO:0000256" key="4">
    <source>
        <dbReference type="PROSITE-ProRule" id="PRU00335"/>
    </source>
</evidence>
<comment type="caution">
    <text evidence="6">The sequence shown here is derived from an EMBL/GenBank/DDBJ whole genome shotgun (WGS) entry which is preliminary data.</text>
</comment>
<dbReference type="AlphaFoldDB" id="A0A4R6VFW7"/>
<dbReference type="Gene3D" id="1.10.357.10">
    <property type="entry name" value="Tetracycline Repressor, domain 2"/>
    <property type="match status" value="1"/>
</dbReference>
<evidence type="ECO:0000313" key="7">
    <source>
        <dbReference type="Proteomes" id="UP000295391"/>
    </source>
</evidence>
<sequence>MATRGRPPKFDREKVLQNAVEVFWSKGFAEASMAELSAAMKLNPPSIYAAFGSKEGLFRAALDQYVRTDGAGIWDNLDKADSAREAVEAVLRATACAYTRREQPRGCMIVLAAPQCEAHPSVCAELRERRLSSVHLLVQRFEQAKQQGELPTDLISEQLADYVSTVQHGMSIQAQDGASREKLLSVATTTMAGWDNAITACRQTVNA</sequence>
<dbReference type="PROSITE" id="PS50977">
    <property type="entry name" value="HTH_TETR_2"/>
    <property type="match status" value="1"/>
</dbReference>
<evidence type="ECO:0000256" key="2">
    <source>
        <dbReference type="ARBA" id="ARBA00023125"/>
    </source>
</evidence>
<proteinExistence type="predicted"/>
<dbReference type="InterPro" id="IPR009057">
    <property type="entry name" value="Homeodomain-like_sf"/>
</dbReference>
<dbReference type="PANTHER" id="PTHR47506">
    <property type="entry name" value="TRANSCRIPTIONAL REGULATORY PROTEIN"/>
    <property type="match status" value="1"/>
</dbReference>
<dbReference type="GO" id="GO:0003677">
    <property type="term" value="F:DNA binding"/>
    <property type="evidence" value="ECO:0007669"/>
    <property type="project" value="UniProtKB-UniRule"/>
</dbReference>
<dbReference type="PANTHER" id="PTHR47506:SF1">
    <property type="entry name" value="HTH-TYPE TRANSCRIPTIONAL REGULATOR YJDC"/>
    <property type="match status" value="1"/>
</dbReference>
<dbReference type="Pfam" id="PF00440">
    <property type="entry name" value="TetR_N"/>
    <property type="match status" value="1"/>
</dbReference>
<keyword evidence="3" id="KW-0804">Transcription</keyword>
<reference evidence="6 7" key="1">
    <citation type="submission" date="2019-03" db="EMBL/GenBank/DDBJ databases">
        <title>Genomic Encyclopedia of Type Strains, Phase III (KMG-III): the genomes of soil and plant-associated and newly described type strains.</title>
        <authorList>
            <person name="Whitman W."/>
        </authorList>
    </citation>
    <scope>NUCLEOTIDE SEQUENCE [LARGE SCALE GENOMIC DNA]</scope>
    <source>
        <strain evidence="6 7">CGMCC 1.7002</strain>
    </source>
</reference>
<dbReference type="RefSeq" id="WP_133573660.1">
    <property type="nucleotide sequence ID" value="NZ_SNYR01000003.1"/>
</dbReference>
<dbReference type="Proteomes" id="UP000295391">
    <property type="component" value="Unassembled WGS sequence"/>
</dbReference>
<gene>
    <name evidence="6" type="ORF">ATL17_3089</name>
</gene>